<dbReference type="Gene3D" id="3.30.70.270">
    <property type="match status" value="1"/>
</dbReference>
<name>A0A4Y2LQ42_ARAVE</name>
<dbReference type="PANTHER" id="PTHR24559">
    <property type="entry name" value="TRANSPOSON TY3-I GAG-POL POLYPROTEIN"/>
    <property type="match status" value="1"/>
</dbReference>
<dbReference type="InterPro" id="IPR053134">
    <property type="entry name" value="RNA-dir_DNA_polymerase"/>
</dbReference>
<proteinExistence type="predicted"/>
<dbReference type="GO" id="GO:0071897">
    <property type="term" value="P:DNA biosynthetic process"/>
    <property type="evidence" value="ECO:0007669"/>
    <property type="project" value="UniProtKB-ARBA"/>
</dbReference>
<keyword evidence="2" id="KW-1185">Reference proteome</keyword>
<dbReference type="EMBL" id="BGPR01006120">
    <property type="protein sequence ID" value="GBN16220.1"/>
    <property type="molecule type" value="Genomic_DNA"/>
</dbReference>
<evidence type="ECO:0000313" key="2">
    <source>
        <dbReference type="Proteomes" id="UP000499080"/>
    </source>
</evidence>
<dbReference type="SUPFAM" id="SSF56672">
    <property type="entry name" value="DNA/RNA polymerases"/>
    <property type="match status" value="1"/>
</dbReference>
<protein>
    <recommendedName>
        <fullName evidence="3">Reverse transcriptase domain-containing protein</fullName>
    </recommendedName>
</protein>
<sequence length="138" mass="15938">MEFQRMLDLGHMHPSSSNYASPLHMVPKKRSNDWRPVGDFRALIAQTRKDKYPIPSVLDFTSELHGTKIFSNIDLVKAFHPIRLLPRMFIKLLFVHPSDSSRALGCNLVCAMQQAPFKNLLMKSLEDYMVYTPLLTIY</sequence>
<dbReference type="Proteomes" id="UP000499080">
    <property type="component" value="Unassembled WGS sequence"/>
</dbReference>
<dbReference type="InterPro" id="IPR043128">
    <property type="entry name" value="Rev_trsase/Diguanyl_cyclase"/>
</dbReference>
<organism evidence="1 2">
    <name type="scientific">Araneus ventricosus</name>
    <name type="common">Orbweaver spider</name>
    <name type="synonym">Epeira ventricosa</name>
    <dbReference type="NCBI Taxonomy" id="182803"/>
    <lineage>
        <taxon>Eukaryota</taxon>
        <taxon>Metazoa</taxon>
        <taxon>Ecdysozoa</taxon>
        <taxon>Arthropoda</taxon>
        <taxon>Chelicerata</taxon>
        <taxon>Arachnida</taxon>
        <taxon>Araneae</taxon>
        <taxon>Araneomorphae</taxon>
        <taxon>Entelegynae</taxon>
        <taxon>Araneoidea</taxon>
        <taxon>Araneidae</taxon>
        <taxon>Araneus</taxon>
    </lineage>
</organism>
<dbReference type="PANTHER" id="PTHR24559:SF444">
    <property type="entry name" value="REVERSE TRANSCRIPTASE DOMAIN-CONTAINING PROTEIN"/>
    <property type="match status" value="1"/>
</dbReference>
<evidence type="ECO:0008006" key="3">
    <source>
        <dbReference type="Google" id="ProtNLM"/>
    </source>
</evidence>
<dbReference type="Gene3D" id="3.10.10.10">
    <property type="entry name" value="HIV Type 1 Reverse Transcriptase, subunit A, domain 1"/>
    <property type="match status" value="1"/>
</dbReference>
<dbReference type="OrthoDB" id="41323at2759"/>
<dbReference type="AlphaFoldDB" id="A0A4Y2LQ42"/>
<reference evidence="1 2" key="1">
    <citation type="journal article" date="2019" name="Sci. Rep.">
        <title>Orb-weaving spider Araneus ventricosus genome elucidates the spidroin gene catalogue.</title>
        <authorList>
            <person name="Kono N."/>
            <person name="Nakamura H."/>
            <person name="Ohtoshi R."/>
            <person name="Moran D.A.P."/>
            <person name="Shinohara A."/>
            <person name="Yoshida Y."/>
            <person name="Fujiwara M."/>
            <person name="Mori M."/>
            <person name="Tomita M."/>
            <person name="Arakawa K."/>
        </authorList>
    </citation>
    <scope>NUCLEOTIDE SEQUENCE [LARGE SCALE GENOMIC DNA]</scope>
</reference>
<accession>A0A4Y2LQ42</accession>
<gene>
    <name evidence="1" type="ORF">AVEN_212577_1</name>
</gene>
<comment type="caution">
    <text evidence="1">The sequence shown here is derived from an EMBL/GenBank/DDBJ whole genome shotgun (WGS) entry which is preliminary data.</text>
</comment>
<dbReference type="InterPro" id="IPR043502">
    <property type="entry name" value="DNA/RNA_pol_sf"/>
</dbReference>
<evidence type="ECO:0000313" key="1">
    <source>
        <dbReference type="EMBL" id="GBN16220.1"/>
    </source>
</evidence>